<evidence type="ECO:0000259" key="9">
    <source>
        <dbReference type="Pfam" id="PF16369"/>
    </source>
</evidence>
<accession>A0A9D1IS82</accession>
<dbReference type="Pfam" id="PF16369">
    <property type="entry name" value="GH43_C"/>
    <property type="match status" value="1"/>
</dbReference>
<feature type="signal peptide" evidence="8">
    <location>
        <begin position="1"/>
        <end position="25"/>
    </location>
</feature>
<feature type="site" description="Important for catalytic activity, responsible for pKa modulation of the active site Glu and correct orientation of both the proton donor and substrate" evidence="6">
    <location>
        <position position="198"/>
    </location>
</feature>
<dbReference type="SUPFAM" id="SSF75005">
    <property type="entry name" value="Arabinanase/levansucrase/invertase"/>
    <property type="match status" value="1"/>
</dbReference>
<dbReference type="InterPro" id="IPR006710">
    <property type="entry name" value="Glyco_hydro_43"/>
</dbReference>
<name>A0A9D1IS82_9FIRM</name>
<dbReference type="EMBL" id="DVMX01000093">
    <property type="protein sequence ID" value="HIU41821.1"/>
    <property type="molecule type" value="Genomic_DNA"/>
</dbReference>
<protein>
    <submittedName>
        <fullName evidence="10">Family 43 glycosylhydrolase</fullName>
    </submittedName>
</protein>
<feature type="active site" description="Proton donor" evidence="5">
    <location>
        <position position="260"/>
    </location>
</feature>
<proteinExistence type="inferred from homology"/>
<dbReference type="Gene3D" id="2.40.128.10">
    <property type="match status" value="1"/>
</dbReference>
<keyword evidence="4 7" id="KW-0326">Glycosidase</keyword>
<dbReference type="InterPro" id="IPR023296">
    <property type="entry name" value="Glyco_hydro_beta-prop_sf"/>
</dbReference>
<dbReference type="GO" id="GO:0004553">
    <property type="term" value="F:hydrolase activity, hydrolyzing O-glycosyl compounds"/>
    <property type="evidence" value="ECO:0007669"/>
    <property type="project" value="InterPro"/>
</dbReference>
<gene>
    <name evidence="10" type="ORF">IAD19_04630</name>
</gene>
<feature type="active site" description="Proton acceptor" evidence="5">
    <location>
        <position position="67"/>
    </location>
</feature>
<feature type="chain" id="PRO_5039368765" evidence="8">
    <location>
        <begin position="26"/>
        <end position="524"/>
    </location>
</feature>
<evidence type="ECO:0000256" key="7">
    <source>
        <dbReference type="RuleBase" id="RU361187"/>
    </source>
</evidence>
<dbReference type="InterPro" id="IPR032291">
    <property type="entry name" value="Abn2_C"/>
</dbReference>
<dbReference type="PANTHER" id="PTHR43301">
    <property type="entry name" value="ARABINAN ENDO-1,5-ALPHA-L-ARABINOSIDASE"/>
    <property type="match status" value="1"/>
</dbReference>
<evidence type="ECO:0000256" key="2">
    <source>
        <dbReference type="ARBA" id="ARBA00009865"/>
    </source>
</evidence>
<comment type="caution">
    <text evidence="10">The sequence shown here is derived from an EMBL/GenBank/DDBJ whole genome shotgun (WGS) entry which is preliminary data.</text>
</comment>
<dbReference type="AlphaFoldDB" id="A0A9D1IS82"/>
<dbReference type="GO" id="GO:0005975">
    <property type="term" value="P:carbohydrate metabolic process"/>
    <property type="evidence" value="ECO:0007669"/>
    <property type="project" value="InterPro"/>
</dbReference>
<comment type="similarity">
    <text evidence="2 7">Belongs to the glycosyl hydrolase 43 family.</text>
</comment>
<evidence type="ECO:0000256" key="1">
    <source>
        <dbReference type="ARBA" id="ARBA00004834"/>
    </source>
</evidence>
<dbReference type="InterPro" id="IPR050727">
    <property type="entry name" value="GH43_arabinanases"/>
</dbReference>
<dbReference type="PROSITE" id="PS51257">
    <property type="entry name" value="PROKAR_LIPOPROTEIN"/>
    <property type="match status" value="1"/>
</dbReference>
<evidence type="ECO:0000313" key="10">
    <source>
        <dbReference type="EMBL" id="HIU41821.1"/>
    </source>
</evidence>
<feature type="domain" description="Extracellular endo-alpha-(1-&gt;5)-L-arabinanase C-terminal" evidence="9">
    <location>
        <begin position="422"/>
        <end position="521"/>
    </location>
</feature>
<keyword evidence="3 7" id="KW-0378">Hydrolase</keyword>
<evidence type="ECO:0000313" key="11">
    <source>
        <dbReference type="Proteomes" id="UP000824082"/>
    </source>
</evidence>
<evidence type="ECO:0000256" key="4">
    <source>
        <dbReference type="ARBA" id="ARBA00023295"/>
    </source>
</evidence>
<dbReference type="Gene3D" id="2.115.10.20">
    <property type="entry name" value="Glycosyl hydrolase domain, family 43"/>
    <property type="match status" value="1"/>
</dbReference>
<evidence type="ECO:0000256" key="8">
    <source>
        <dbReference type="SAM" id="SignalP"/>
    </source>
</evidence>
<evidence type="ECO:0000256" key="3">
    <source>
        <dbReference type="ARBA" id="ARBA00022801"/>
    </source>
</evidence>
<dbReference type="CDD" id="cd08998">
    <property type="entry name" value="GH43_Arb43a-like"/>
    <property type="match status" value="1"/>
</dbReference>
<dbReference type="PANTHER" id="PTHR43301:SF3">
    <property type="entry name" value="ARABINAN ENDO-1,5-ALPHA-L-ARABINOSIDASE A-RELATED"/>
    <property type="match status" value="1"/>
</dbReference>
<evidence type="ECO:0000256" key="6">
    <source>
        <dbReference type="PIRSR" id="PIRSR606710-2"/>
    </source>
</evidence>
<comment type="pathway">
    <text evidence="1">Glycan metabolism; L-arabinan degradation.</text>
</comment>
<reference evidence="10" key="1">
    <citation type="submission" date="2020-10" db="EMBL/GenBank/DDBJ databases">
        <authorList>
            <person name="Gilroy R."/>
        </authorList>
    </citation>
    <scope>NUCLEOTIDE SEQUENCE</scope>
    <source>
        <strain evidence="10">4509</strain>
    </source>
</reference>
<reference evidence="10" key="2">
    <citation type="journal article" date="2021" name="PeerJ">
        <title>Extensive microbial diversity within the chicken gut microbiome revealed by metagenomics and culture.</title>
        <authorList>
            <person name="Gilroy R."/>
            <person name="Ravi A."/>
            <person name="Getino M."/>
            <person name="Pursley I."/>
            <person name="Horton D.L."/>
            <person name="Alikhan N.F."/>
            <person name="Baker D."/>
            <person name="Gharbi K."/>
            <person name="Hall N."/>
            <person name="Watson M."/>
            <person name="Adriaenssens E.M."/>
            <person name="Foster-Nyarko E."/>
            <person name="Jarju S."/>
            <person name="Secka A."/>
            <person name="Antonio M."/>
            <person name="Oren A."/>
            <person name="Chaudhuri R.R."/>
            <person name="La Ragione R."/>
            <person name="Hildebrand F."/>
            <person name="Pallen M.J."/>
        </authorList>
    </citation>
    <scope>NUCLEOTIDE SEQUENCE</scope>
    <source>
        <strain evidence="10">4509</strain>
    </source>
</reference>
<dbReference type="Pfam" id="PF04616">
    <property type="entry name" value="Glyco_hydro_43"/>
    <property type="match status" value="1"/>
</dbReference>
<keyword evidence="8" id="KW-0732">Signal</keyword>
<sequence>MKHNTWLKGLVAVVLSGAMLLSVTGCDDKTVYQANDTDLSSLNVTESSPFYFGTTDREVNGAVEVHDPSTFKDPNSDYYYCYSTDSTMSGNPSRGMGVQIRRSTDLVNWEYVGHALDDASISEARVMADGSNNTGFWAPSISYVNGEYRLYYSVSSFGSARSRIYLAVSSSPEGPFTNRGLVVDTWKNTTGSGPNGIDPYYTESKDGTPYLVYGSFFGGIYLKELNADGTAVDSDTSGLLTDYYGTLLARREGNALDGPEGASLIYNEDTGYYYLFLSYGYLGDTYDIRVARSEEITGPYVDYLGNEMTATGQVTTGTKLAASYQFTASSPGGGDQPEVMTSWSWNGFIGPGHGEPFYDDTTGTWYFASHIRDGADCYKTIDNGNQETWYMHYLSVRELVWVDGWPCLSPEMVYPNEAADQVVSGSLLEGNWETLQFDSLQNDMVYSVHSELGAYKDGGGSATIGEEKGNYTYDESNGSLVITLDNGTTINAKVLPCWDFENWKVSMVFTGIDNNGITHWGKFC</sequence>
<dbReference type="Proteomes" id="UP000824082">
    <property type="component" value="Unassembled WGS sequence"/>
</dbReference>
<organism evidence="10 11">
    <name type="scientific">Candidatus Egerieicola faecale</name>
    <dbReference type="NCBI Taxonomy" id="2840774"/>
    <lineage>
        <taxon>Bacteria</taxon>
        <taxon>Bacillati</taxon>
        <taxon>Bacillota</taxon>
        <taxon>Clostridia</taxon>
        <taxon>Eubacteriales</taxon>
        <taxon>Oscillospiraceae</taxon>
        <taxon>Oscillospiraceae incertae sedis</taxon>
        <taxon>Candidatus Egerieicola</taxon>
    </lineage>
</organism>
<evidence type="ECO:0000256" key="5">
    <source>
        <dbReference type="PIRSR" id="PIRSR606710-1"/>
    </source>
</evidence>